<gene>
    <name evidence="2" type="ORF">EH32_01990</name>
</gene>
<name>A0A074MYF2_9SPHN</name>
<dbReference type="InterPro" id="IPR032710">
    <property type="entry name" value="NTF2-like_dom_sf"/>
</dbReference>
<dbReference type="Gene3D" id="3.10.450.50">
    <property type="match status" value="1"/>
</dbReference>
<evidence type="ECO:0000259" key="1">
    <source>
        <dbReference type="Pfam" id="PF12680"/>
    </source>
</evidence>
<protein>
    <recommendedName>
        <fullName evidence="1">SnoaL-like domain-containing protein</fullName>
    </recommendedName>
</protein>
<evidence type="ECO:0000313" key="3">
    <source>
        <dbReference type="Proteomes" id="UP000027866"/>
    </source>
</evidence>
<dbReference type="EMBL" id="JMIX01000012">
    <property type="protein sequence ID" value="KEO90617.1"/>
    <property type="molecule type" value="Genomic_DNA"/>
</dbReference>
<dbReference type="SUPFAM" id="SSF54427">
    <property type="entry name" value="NTF2-like"/>
    <property type="match status" value="1"/>
</dbReference>
<dbReference type="Pfam" id="PF12680">
    <property type="entry name" value="SnoaL_2"/>
    <property type="match status" value="1"/>
</dbReference>
<dbReference type="InterPro" id="IPR037401">
    <property type="entry name" value="SnoaL-like"/>
</dbReference>
<proteinExistence type="predicted"/>
<keyword evidence="3" id="KW-1185">Reference proteome</keyword>
<evidence type="ECO:0000313" key="2">
    <source>
        <dbReference type="EMBL" id="KEO90617.1"/>
    </source>
</evidence>
<dbReference type="AlphaFoldDB" id="A0A074MYF2"/>
<organism evidence="2 3">
    <name type="scientific">Erythrobacter litoralis</name>
    <dbReference type="NCBI Taxonomy" id="39960"/>
    <lineage>
        <taxon>Bacteria</taxon>
        <taxon>Pseudomonadati</taxon>
        <taxon>Pseudomonadota</taxon>
        <taxon>Alphaproteobacteria</taxon>
        <taxon>Sphingomonadales</taxon>
        <taxon>Erythrobacteraceae</taxon>
        <taxon>Erythrobacter/Porphyrobacter group</taxon>
        <taxon>Erythrobacter</taxon>
    </lineage>
</organism>
<accession>A0A074MYF2</accession>
<dbReference type="PATRIC" id="fig|39960.10.peg.169"/>
<reference evidence="2 3" key="1">
    <citation type="submission" date="2014-04" db="EMBL/GenBank/DDBJ databases">
        <title>A comprehensive comparison of genomes of Erythrobacter spp. Strains.</title>
        <authorList>
            <person name="Zheng Q."/>
        </authorList>
    </citation>
    <scope>NUCLEOTIDE SEQUENCE [LARGE SCALE GENOMIC DNA]</scope>
    <source>
        <strain evidence="2 3">DSM 8509</strain>
    </source>
</reference>
<dbReference type="KEGG" id="elq:Ga0102493_111103"/>
<comment type="caution">
    <text evidence="2">The sequence shown here is derived from an EMBL/GenBank/DDBJ whole genome shotgun (WGS) entry which is preliminary data.</text>
</comment>
<sequence>MPGQAQHVIEQFWRIQDEGDYTKLAPLFAEDAVVEDPVWGTYRGREAILSFMTKMVEEMGNRKITFTVDEICGDDHACWARWTLHSPEGTRGGCGIYKVSDGHLTYYRDYMDPPAGE</sequence>
<feature type="domain" description="SnoaL-like" evidence="1">
    <location>
        <begin position="9"/>
        <end position="106"/>
    </location>
</feature>
<dbReference type="Proteomes" id="UP000027866">
    <property type="component" value="Unassembled WGS sequence"/>
</dbReference>
<dbReference type="RefSeq" id="WP_034905813.1">
    <property type="nucleotide sequence ID" value="NZ_CP017057.1"/>
</dbReference>
<dbReference type="OrthoDB" id="5732163at2"/>